<proteinExistence type="predicted"/>
<dbReference type="Gramene" id="AET2Gv20265000.2">
    <property type="protein sequence ID" value="AET2Gv20265000.2"/>
    <property type="gene ID" value="AET2Gv20265000"/>
</dbReference>
<accession>A0A453AUV1</accession>
<reference evidence="1" key="5">
    <citation type="journal article" date="2021" name="G3 (Bethesda)">
        <title>Aegilops tauschii genome assembly Aet v5.0 features greater sequence contiguity and improved annotation.</title>
        <authorList>
            <person name="Wang L."/>
            <person name="Zhu T."/>
            <person name="Rodriguez J.C."/>
            <person name="Deal K.R."/>
            <person name="Dubcovsky J."/>
            <person name="McGuire P.E."/>
            <person name="Lux T."/>
            <person name="Spannagl M."/>
            <person name="Mayer K.F.X."/>
            <person name="Baldrich P."/>
            <person name="Meyers B.C."/>
            <person name="Huo N."/>
            <person name="Gu Y.Q."/>
            <person name="Zhou H."/>
            <person name="Devos K.M."/>
            <person name="Bennetzen J.L."/>
            <person name="Unver T."/>
            <person name="Budak H."/>
            <person name="Gulick P.J."/>
            <person name="Galiba G."/>
            <person name="Kalapos B."/>
            <person name="Nelson D.R."/>
            <person name="Li P."/>
            <person name="You F.M."/>
            <person name="Luo M.C."/>
            <person name="Dvorak J."/>
        </authorList>
    </citation>
    <scope>NUCLEOTIDE SEQUENCE [LARGE SCALE GENOMIC DNA]</scope>
    <source>
        <strain evidence="1">cv. AL8/78</strain>
    </source>
</reference>
<keyword evidence="2" id="KW-1185">Reference proteome</keyword>
<dbReference type="AlphaFoldDB" id="A0A453AUV1"/>
<evidence type="ECO:0008006" key="3">
    <source>
        <dbReference type="Google" id="ProtNLM"/>
    </source>
</evidence>
<sequence>MDLKRIDAMYVHDSNQSSVTNLTTGMVSCTEVETVGTIVDWSSLVIEPENDGDEKGIPDENPADEKAMFALFGLKTEEGEGKTNLGPVVTPTPDYDLDDVKGAAIAVDDNAAEEPLIAWDERKPKMDIGTPYPDMAAFRKAIKQFAINGEFEYGTKKMSRQGFGLFVKVNP</sequence>
<evidence type="ECO:0000313" key="2">
    <source>
        <dbReference type="Proteomes" id="UP000015105"/>
    </source>
</evidence>
<name>A0A453AUV1_AEGTS</name>
<evidence type="ECO:0000313" key="1">
    <source>
        <dbReference type="EnsemblPlants" id="AET2Gv20265000.2"/>
    </source>
</evidence>
<reference evidence="1" key="4">
    <citation type="submission" date="2019-03" db="UniProtKB">
        <authorList>
            <consortium name="EnsemblPlants"/>
        </authorList>
    </citation>
    <scope>IDENTIFICATION</scope>
</reference>
<reference evidence="1" key="3">
    <citation type="journal article" date="2017" name="Nature">
        <title>Genome sequence of the progenitor of the wheat D genome Aegilops tauschii.</title>
        <authorList>
            <person name="Luo M.C."/>
            <person name="Gu Y.Q."/>
            <person name="Puiu D."/>
            <person name="Wang H."/>
            <person name="Twardziok S.O."/>
            <person name="Deal K.R."/>
            <person name="Huo N."/>
            <person name="Zhu T."/>
            <person name="Wang L."/>
            <person name="Wang Y."/>
            <person name="McGuire P.E."/>
            <person name="Liu S."/>
            <person name="Long H."/>
            <person name="Ramasamy R.K."/>
            <person name="Rodriguez J.C."/>
            <person name="Van S.L."/>
            <person name="Yuan L."/>
            <person name="Wang Z."/>
            <person name="Xia Z."/>
            <person name="Xiao L."/>
            <person name="Anderson O.D."/>
            <person name="Ouyang S."/>
            <person name="Liang Y."/>
            <person name="Zimin A.V."/>
            <person name="Pertea G."/>
            <person name="Qi P."/>
            <person name="Bennetzen J.L."/>
            <person name="Dai X."/>
            <person name="Dawson M.W."/>
            <person name="Muller H.G."/>
            <person name="Kugler K."/>
            <person name="Rivarola-Duarte L."/>
            <person name="Spannagl M."/>
            <person name="Mayer K.F.X."/>
            <person name="Lu F.H."/>
            <person name="Bevan M.W."/>
            <person name="Leroy P."/>
            <person name="Li P."/>
            <person name="You F.M."/>
            <person name="Sun Q."/>
            <person name="Liu Z."/>
            <person name="Lyons E."/>
            <person name="Wicker T."/>
            <person name="Salzberg S.L."/>
            <person name="Devos K.M."/>
            <person name="Dvorak J."/>
        </authorList>
    </citation>
    <scope>NUCLEOTIDE SEQUENCE [LARGE SCALE GENOMIC DNA]</scope>
    <source>
        <strain evidence="1">cv. AL8/78</strain>
    </source>
</reference>
<reference evidence="2" key="1">
    <citation type="journal article" date="2014" name="Science">
        <title>Ancient hybridizations among the ancestral genomes of bread wheat.</title>
        <authorList>
            <consortium name="International Wheat Genome Sequencing Consortium,"/>
            <person name="Marcussen T."/>
            <person name="Sandve S.R."/>
            <person name="Heier L."/>
            <person name="Spannagl M."/>
            <person name="Pfeifer M."/>
            <person name="Jakobsen K.S."/>
            <person name="Wulff B.B."/>
            <person name="Steuernagel B."/>
            <person name="Mayer K.F."/>
            <person name="Olsen O.A."/>
        </authorList>
    </citation>
    <scope>NUCLEOTIDE SEQUENCE [LARGE SCALE GENOMIC DNA]</scope>
    <source>
        <strain evidence="2">cv. AL8/78</strain>
    </source>
</reference>
<protein>
    <recommendedName>
        <fullName evidence="3">Transposase MuDR plant domain-containing protein</fullName>
    </recommendedName>
</protein>
<dbReference type="Proteomes" id="UP000015105">
    <property type="component" value="Chromosome 2D"/>
</dbReference>
<reference evidence="2" key="2">
    <citation type="journal article" date="2017" name="Nat. Plants">
        <title>The Aegilops tauschii genome reveals multiple impacts of transposons.</title>
        <authorList>
            <person name="Zhao G."/>
            <person name="Zou C."/>
            <person name="Li K."/>
            <person name="Wang K."/>
            <person name="Li T."/>
            <person name="Gao L."/>
            <person name="Zhang X."/>
            <person name="Wang H."/>
            <person name="Yang Z."/>
            <person name="Liu X."/>
            <person name="Jiang W."/>
            <person name="Mao L."/>
            <person name="Kong X."/>
            <person name="Jiao Y."/>
            <person name="Jia J."/>
        </authorList>
    </citation>
    <scope>NUCLEOTIDE SEQUENCE [LARGE SCALE GENOMIC DNA]</scope>
    <source>
        <strain evidence="2">cv. AL8/78</strain>
    </source>
</reference>
<organism evidence="1 2">
    <name type="scientific">Aegilops tauschii subsp. strangulata</name>
    <name type="common">Goatgrass</name>
    <dbReference type="NCBI Taxonomy" id="200361"/>
    <lineage>
        <taxon>Eukaryota</taxon>
        <taxon>Viridiplantae</taxon>
        <taxon>Streptophyta</taxon>
        <taxon>Embryophyta</taxon>
        <taxon>Tracheophyta</taxon>
        <taxon>Spermatophyta</taxon>
        <taxon>Magnoliopsida</taxon>
        <taxon>Liliopsida</taxon>
        <taxon>Poales</taxon>
        <taxon>Poaceae</taxon>
        <taxon>BOP clade</taxon>
        <taxon>Pooideae</taxon>
        <taxon>Triticodae</taxon>
        <taxon>Triticeae</taxon>
        <taxon>Triticinae</taxon>
        <taxon>Aegilops</taxon>
    </lineage>
</organism>
<dbReference type="EnsemblPlants" id="AET2Gv20265000.2">
    <property type="protein sequence ID" value="AET2Gv20265000.2"/>
    <property type="gene ID" value="AET2Gv20265000"/>
</dbReference>
<dbReference type="PROSITE" id="PS51257">
    <property type="entry name" value="PROKAR_LIPOPROTEIN"/>
    <property type="match status" value="1"/>
</dbReference>